<organism evidence="4 5">
    <name type="scientific">Pseudovibrio exalbescens</name>
    <dbReference type="NCBI Taxonomy" id="197461"/>
    <lineage>
        <taxon>Bacteria</taxon>
        <taxon>Pseudomonadati</taxon>
        <taxon>Pseudomonadota</taxon>
        <taxon>Alphaproteobacteria</taxon>
        <taxon>Hyphomicrobiales</taxon>
        <taxon>Stappiaceae</taxon>
        <taxon>Pseudovibrio</taxon>
    </lineage>
</organism>
<dbReference type="PRINTS" id="PR00950">
    <property type="entry name" value="TYPE3IMSPROT"/>
</dbReference>
<dbReference type="EMBL" id="LVVZ01000019">
    <property type="protein sequence ID" value="OKL43413.1"/>
    <property type="molecule type" value="Genomic_DNA"/>
</dbReference>
<evidence type="ECO:0000313" key="5">
    <source>
        <dbReference type="Proteomes" id="UP000185783"/>
    </source>
</evidence>
<comment type="similarity">
    <text evidence="1">Belongs to the type III secretion exporter family.</text>
</comment>
<dbReference type="GO" id="GO:0005886">
    <property type="term" value="C:plasma membrane"/>
    <property type="evidence" value="ECO:0007669"/>
    <property type="project" value="TreeGrafter"/>
</dbReference>
<gene>
    <name evidence="4" type="ORF">A3843_12200</name>
</gene>
<sequence length="183" mass="20006">MVMVLAESFFEFIVIAVLGVLTCAVLMNHALKAREAVAAPSSGRVGPTRAQGSAPGRMGTTSGARPRRRYDPVQAAHPISDRLRKEERKRIVDVLNRSTLVVATPNHTAVVLRYEFGDGSTPTVTLKGNNLKGLKILEVARQLDVPVFRSSKLAMQLYNSVNANKPIRHEHYVPVAELVSQVV</sequence>
<dbReference type="InterPro" id="IPR006135">
    <property type="entry name" value="T3SS_substrate_exporter"/>
</dbReference>
<feature type="region of interest" description="Disordered" evidence="2">
    <location>
        <begin position="37"/>
        <end position="73"/>
    </location>
</feature>
<dbReference type="RefSeq" id="WP_028481045.1">
    <property type="nucleotide sequence ID" value="NZ_LVVZ01000019.1"/>
</dbReference>
<feature type="transmembrane region" description="Helical" evidence="3">
    <location>
        <begin position="12"/>
        <end position="31"/>
    </location>
</feature>
<evidence type="ECO:0000313" key="4">
    <source>
        <dbReference type="EMBL" id="OKL43413.1"/>
    </source>
</evidence>
<dbReference type="PANTHER" id="PTHR30531:SF12">
    <property type="entry name" value="FLAGELLAR BIOSYNTHETIC PROTEIN FLHB"/>
    <property type="match status" value="1"/>
</dbReference>
<dbReference type="SUPFAM" id="SSF160544">
    <property type="entry name" value="EscU C-terminal domain-like"/>
    <property type="match status" value="1"/>
</dbReference>
<name>A0A1U7JF97_9HYPH</name>
<dbReference type="Proteomes" id="UP000185783">
    <property type="component" value="Unassembled WGS sequence"/>
</dbReference>
<keyword evidence="3" id="KW-0812">Transmembrane</keyword>
<dbReference type="InterPro" id="IPR029025">
    <property type="entry name" value="T3SS_substrate_exporter_C"/>
</dbReference>
<evidence type="ECO:0000256" key="2">
    <source>
        <dbReference type="SAM" id="MobiDB-lite"/>
    </source>
</evidence>
<keyword evidence="5" id="KW-1185">Reference proteome</keyword>
<comment type="caution">
    <text evidence="4">The sequence shown here is derived from an EMBL/GenBank/DDBJ whole genome shotgun (WGS) entry which is preliminary data.</text>
</comment>
<evidence type="ECO:0000256" key="1">
    <source>
        <dbReference type="ARBA" id="ARBA00010690"/>
    </source>
</evidence>
<dbReference type="GO" id="GO:0009306">
    <property type="term" value="P:protein secretion"/>
    <property type="evidence" value="ECO:0007669"/>
    <property type="project" value="InterPro"/>
</dbReference>
<accession>A0A1U7JF97</accession>
<dbReference type="STRING" id="197461.A3843_12200"/>
<keyword evidence="3" id="KW-0472">Membrane</keyword>
<evidence type="ECO:0000256" key="3">
    <source>
        <dbReference type="SAM" id="Phobius"/>
    </source>
</evidence>
<dbReference type="AlphaFoldDB" id="A0A1U7JF97"/>
<proteinExistence type="inferred from homology"/>
<reference evidence="4 5" key="1">
    <citation type="submission" date="2016-03" db="EMBL/GenBank/DDBJ databases">
        <title>Genome sequence of Nesiotobacter sp. nov., a moderately halophilic alphaproteobacterium isolated from the Yellow Sea, China.</title>
        <authorList>
            <person name="Zhang G."/>
            <person name="Zhang R."/>
        </authorList>
    </citation>
    <scope>NUCLEOTIDE SEQUENCE [LARGE SCALE GENOMIC DNA]</scope>
    <source>
        <strain evidence="4 5">WB1-6</strain>
    </source>
</reference>
<keyword evidence="3" id="KW-1133">Transmembrane helix</keyword>
<dbReference type="Gene3D" id="3.40.1690.10">
    <property type="entry name" value="secretion proteins EscU"/>
    <property type="match status" value="1"/>
</dbReference>
<dbReference type="Pfam" id="PF01312">
    <property type="entry name" value="Bac_export_2"/>
    <property type="match status" value="1"/>
</dbReference>
<dbReference type="PANTHER" id="PTHR30531">
    <property type="entry name" value="FLAGELLAR BIOSYNTHETIC PROTEIN FLHB"/>
    <property type="match status" value="1"/>
</dbReference>
<protein>
    <submittedName>
        <fullName evidence="4">Uncharacterized protein</fullName>
    </submittedName>
</protein>